<evidence type="ECO:0000313" key="1">
    <source>
        <dbReference type="EMBL" id="MET7028534.1"/>
    </source>
</evidence>
<dbReference type="EMBL" id="JBEWYP010000002">
    <property type="protein sequence ID" value="MET7028534.1"/>
    <property type="molecule type" value="Genomic_DNA"/>
</dbReference>
<proteinExistence type="predicted"/>
<sequence>MHIKTLLTTALIMSVVFLGQSQDISNDSQPRDEFKINAFNLIAFTYMDLSYERLLHEEASLGVSVLINIGNDNELLDYFRDFSITPYYRQYFSKQYAEGFFVEGFGMLNSGEDYYYSFDDQGNETNTGETYTDFALGVSVGGKFVTKRGFIAEIYTGLGRNLLGDDTAPEIVSRGGISLGYRF</sequence>
<organism evidence="1 2">
    <name type="scientific">Sediminicola luteus</name>
    <dbReference type="NCBI Taxonomy" id="319238"/>
    <lineage>
        <taxon>Bacteria</taxon>
        <taxon>Pseudomonadati</taxon>
        <taxon>Bacteroidota</taxon>
        <taxon>Flavobacteriia</taxon>
        <taxon>Flavobacteriales</taxon>
        <taxon>Flavobacteriaceae</taxon>
        <taxon>Sediminicola</taxon>
    </lineage>
</organism>
<gene>
    <name evidence="1" type="ORF">ABXZ32_03965</name>
</gene>
<protein>
    <submittedName>
        <fullName evidence="1">DUF3575 domain-containing protein</fullName>
    </submittedName>
</protein>
<accession>A0ABV2TTD4</accession>
<dbReference type="RefSeq" id="WP_354617372.1">
    <property type="nucleotide sequence ID" value="NZ_JBEWYP010000002.1"/>
</dbReference>
<dbReference type="Proteomes" id="UP001549773">
    <property type="component" value="Unassembled WGS sequence"/>
</dbReference>
<name>A0ABV2TTD4_9FLAO</name>
<comment type="caution">
    <text evidence="1">The sequence shown here is derived from an EMBL/GenBank/DDBJ whole genome shotgun (WGS) entry which is preliminary data.</text>
</comment>
<reference evidence="1 2" key="1">
    <citation type="submission" date="2024-07" db="EMBL/GenBank/DDBJ databases">
        <title>The genome sequence of type strain Sediminicola luteus GDMCC 1.2596T.</title>
        <authorList>
            <person name="Liu Y."/>
        </authorList>
    </citation>
    <scope>NUCLEOTIDE SEQUENCE [LARGE SCALE GENOMIC DNA]</scope>
    <source>
        <strain evidence="1 2">GDMCC 1.2596</strain>
    </source>
</reference>
<keyword evidence="2" id="KW-1185">Reference proteome</keyword>
<evidence type="ECO:0000313" key="2">
    <source>
        <dbReference type="Proteomes" id="UP001549773"/>
    </source>
</evidence>